<feature type="non-terminal residue" evidence="1">
    <location>
        <position position="1"/>
    </location>
</feature>
<evidence type="ECO:0000313" key="1">
    <source>
        <dbReference type="EMBL" id="GAI15890.1"/>
    </source>
</evidence>
<dbReference type="AlphaFoldDB" id="X1MMG2"/>
<reference evidence="1" key="1">
    <citation type="journal article" date="2014" name="Front. Microbiol.">
        <title>High frequency of phylogenetically diverse reductive dehalogenase-homologous genes in deep subseafloor sedimentary metagenomes.</title>
        <authorList>
            <person name="Kawai M."/>
            <person name="Futagami T."/>
            <person name="Toyoda A."/>
            <person name="Takaki Y."/>
            <person name="Nishi S."/>
            <person name="Hori S."/>
            <person name="Arai W."/>
            <person name="Tsubouchi T."/>
            <person name="Morono Y."/>
            <person name="Uchiyama I."/>
            <person name="Ito T."/>
            <person name="Fujiyama A."/>
            <person name="Inagaki F."/>
            <person name="Takami H."/>
        </authorList>
    </citation>
    <scope>NUCLEOTIDE SEQUENCE</scope>
    <source>
        <strain evidence="1">Expedition CK06-06</strain>
    </source>
</reference>
<name>X1MMG2_9ZZZZ</name>
<accession>X1MMG2</accession>
<sequence>GRDIKVETVNSDAVTKTFLLEEQQVGISNYGQDMINGVPMASYIGSFIEEALVSADDVATIPKKLIDYFRDFAPKADAGFHVVGYKKEQRISVPYVFRCHVANNKVERRNVRPNKSIAYGASWSGQTDILTSIINPVIIKDEKGQEKVIRAPAPIIWDAMTLQDAIDFAIFSIRTTIDTMRFQARPKNVGGPIDVLLFTP</sequence>
<organism evidence="1">
    <name type="scientific">marine sediment metagenome</name>
    <dbReference type="NCBI Taxonomy" id="412755"/>
    <lineage>
        <taxon>unclassified sequences</taxon>
        <taxon>metagenomes</taxon>
        <taxon>ecological metagenomes</taxon>
    </lineage>
</organism>
<gene>
    <name evidence="1" type="ORF">S06H3_11425</name>
</gene>
<proteinExistence type="predicted"/>
<protein>
    <submittedName>
        <fullName evidence="1">Uncharacterized protein</fullName>
    </submittedName>
</protein>
<dbReference type="EMBL" id="BARV01005529">
    <property type="protein sequence ID" value="GAI15890.1"/>
    <property type="molecule type" value="Genomic_DNA"/>
</dbReference>
<comment type="caution">
    <text evidence="1">The sequence shown here is derived from an EMBL/GenBank/DDBJ whole genome shotgun (WGS) entry which is preliminary data.</text>
</comment>
<feature type="non-terminal residue" evidence="1">
    <location>
        <position position="200"/>
    </location>
</feature>